<dbReference type="EMBL" id="LR134359">
    <property type="protein sequence ID" value="VEG62362.1"/>
    <property type="molecule type" value="Genomic_DNA"/>
</dbReference>
<organism evidence="1 2">
    <name type="scientific">Campylobacter jejuni subsp. doylei</name>
    <dbReference type="NCBI Taxonomy" id="32021"/>
    <lineage>
        <taxon>Bacteria</taxon>
        <taxon>Pseudomonadati</taxon>
        <taxon>Campylobacterota</taxon>
        <taxon>Epsilonproteobacteria</taxon>
        <taxon>Campylobacterales</taxon>
        <taxon>Campylobacteraceae</taxon>
        <taxon>Campylobacter</taxon>
    </lineage>
</organism>
<evidence type="ECO:0000313" key="1">
    <source>
        <dbReference type="EMBL" id="VEG62362.1"/>
    </source>
</evidence>
<dbReference type="AlphaFoldDB" id="A0A381CYG7"/>
<name>A0A381CYG7_CAMJU</name>
<dbReference type="Proteomes" id="UP000275504">
    <property type="component" value="Chromosome"/>
</dbReference>
<accession>A0A381CYG7</accession>
<reference evidence="1 2" key="1">
    <citation type="submission" date="2018-12" db="EMBL/GenBank/DDBJ databases">
        <authorList>
            <consortium name="Pathogen Informatics"/>
        </authorList>
    </citation>
    <scope>NUCLEOTIDE SEQUENCE [LARGE SCALE GENOMIC DNA]</scope>
    <source>
        <strain evidence="1 2">NCTC11951</strain>
    </source>
</reference>
<protein>
    <submittedName>
        <fullName evidence="1">Proline/betaine transporter</fullName>
    </submittedName>
</protein>
<gene>
    <name evidence="1" type="ORF">NCTC11951_01493</name>
</gene>
<proteinExistence type="predicted"/>
<evidence type="ECO:0000313" key="2">
    <source>
        <dbReference type="Proteomes" id="UP000275504"/>
    </source>
</evidence>
<sequence>MSEFWALLNTYGAFAAGYLAHPLGGIVMAHFGDKFGVKICLC</sequence>